<feature type="transmembrane region" description="Helical" evidence="1">
    <location>
        <begin position="45"/>
        <end position="64"/>
    </location>
</feature>
<dbReference type="AlphaFoldDB" id="A0A161JQ39"/>
<accession>A0A161JQ39</accession>
<protein>
    <recommendedName>
        <fullName evidence="3">VanZ-like domain-containing protein</fullName>
    </recommendedName>
</protein>
<dbReference type="NCBIfam" id="NF037970">
    <property type="entry name" value="vanZ_1"/>
    <property type="match status" value="1"/>
</dbReference>
<feature type="transmembrane region" description="Helical" evidence="1">
    <location>
        <begin position="101"/>
        <end position="120"/>
    </location>
</feature>
<gene>
    <name evidence="2" type="ORF">MGWOODY_Hyp2075</name>
</gene>
<evidence type="ECO:0000256" key="1">
    <source>
        <dbReference type="SAM" id="Phobius"/>
    </source>
</evidence>
<sequence length="130" mass="13179">MRALLSHPLIRSLAGLAAIGLAIIIAVYSLVPVSEAPAPQLSDKIKHVAAYAALAAPLSVAFGVGPRPAALAFSISALFGIGLEIAQMLGEAGREGSCLDVAANLGGALVGVLVVGVLGRQGRLFSRDRR</sequence>
<name>A0A161JQ39_9ZZZZ</name>
<evidence type="ECO:0008006" key="3">
    <source>
        <dbReference type="Google" id="ProtNLM"/>
    </source>
</evidence>
<keyword evidence="1" id="KW-0472">Membrane</keyword>
<proteinExistence type="predicted"/>
<evidence type="ECO:0000313" key="2">
    <source>
        <dbReference type="EMBL" id="CUS56282.1"/>
    </source>
</evidence>
<keyword evidence="1" id="KW-1133">Transmembrane helix</keyword>
<dbReference type="EMBL" id="CZQD01000019">
    <property type="protein sequence ID" value="CUS56282.1"/>
    <property type="molecule type" value="Genomic_DNA"/>
</dbReference>
<organism evidence="2">
    <name type="scientific">hydrothermal vent metagenome</name>
    <dbReference type="NCBI Taxonomy" id="652676"/>
    <lineage>
        <taxon>unclassified sequences</taxon>
        <taxon>metagenomes</taxon>
        <taxon>ecological metagenomes</taxon>
    </lineage>
</organism>
<keyword evidence="1" id="KW-0812">Transmembrane</keyword>
<feature type="transmembrane region" description="Helical" evidence="1">
    <location>
        <begin position="12"/>
        <end position="33"/>
    </location>
</feature>
<feature type="transmembrane region" description="Helical" evidence="1">
    <location>
        <begin position="71"/>
        <end position="89"/>
    </location>
</feature>
<reference evidence="2" key="1">
    <citation type="submission" date="2015-10" db="EMBL/GenBank/DDBJ databases">
        <authorList>
            <person name="Gilbert D.G."/>
        </authorList>
    </citation>
    <scope>NUCLEOTIDE SEQUENCE</scope>
</reference>